<evidence type="ECO:0000313" key="1">
    <source>
        <dbReference type="EMBL" id="MFM0641622.1"/>
    </source>
</evidence>
<sequence>MPIQLAQPFPARAYGTPHNGSSHAMFDPCEITFAAHRMTRRYPSWIDVPRPGELHLWRFRCGWLPVSIQEGERWLSEAERERARLNPNSALRKRFVAARVVLRWIVANLVDSAPHELKFINGHAEQPDGRLQPGGYPVTIDIAYGGIWIVIGVASTALGLGIEMPRPSGENTVPVEARASIWPTSVPDRHPDRFRYADESLQSARYSSLSNALKQPSIDVAPQALRDNAVASFVDLLAAGRWHVVDVPMPGKIRAAVSIAHPVRSIQAFGWTKS</sequence>
<organism evidence="1 2">
    <name type="scientific">Paraburkholderia metrosideri</name>
    <dbReference type="NCBI Taxonomy" id="580937"/>
    <lineage>
        <taxon>Bacteria</taxon>
        <taxon>Pseudomonadati</taxon>
        <taxon>Pseudomonadota</taxon>
        <taxon>Betaproteobacteria</taxon>
        <taxon>Burkholderiales</taxon>
        <taxon>Burkholderiaceae</taxon>
        <taxon>Paraburkholderia</taxon>
    </lineage>
</organism>
<dbReference type="Gene3D" id="3.90.470.20">
    <property type="entry name" value="4'-phosphopantetheinyl transferase domain"/>
    <property type="match status" value="1"/>
</dbReference>
<dbReference type="RefSeq" id="WP_408340186.1">
    <property type="nucleotide sequence ID" value="NZ_JAQQCF010000044.1"/>
</dbReference>
<comment type="caution">
    <text evidence="1">The sequence shown here is derived from an EMBL/GenBank/DDBJ whole genome shotgun (WGS) entry which is preliminary data.</text>
</comment>
<protein>
    <recommendedName>
        <fullName evidence="3">4'-phosphopantetheinyl transferase</fullName>
    </recommendedName>
</protein>
<dbReference type="SUPFAM" id="SSF56214">
    <property type="entry name" value="4'-phosphopantetheinyl transferase"/>
    <property type="match status" value="1"/>
</dbReference>
<keyword evidence="2" id="KW-1185">Reference proteome</keyword>
<dbReference type="InterPro" id="IPR037143">
    <property type="entry name" value="4-PPantetheinyl_Trfase_dom_sf"/>
</dbReference>
<proteinExistence type="predicted"/>
<dbReference type="Proteomes" id="UP001629432">
    <property type="component" value="Unassembled WGS sequence"/>
</dbReference>
<evidence type="ECO:0000313" key="2">
    <source>
        <dbReference type="Proteomes" id="UP001629432"/>
    </source>
</evidence>
<name>A0ABW9E304_9BURK</name>
<gene>
    <name evidence="1" type="ORF">PQQ63_33515</name>
</gene>
<dbReference type="EMBL" id="JAQQCF010000044">
    <property type="protein sequence ID" value="MFM0641622.1"/>
    <property type="molecule type" value="Genomic_DNA"/>
</dbReference>
<evidence type="ECO:0008006" key="3">
    <source>
        <dbReference type="Google" id="ProtNLM"/>
    </source>
</evidence>
<reference evidence="1 2" key="1">
    <citation type="journal article" date="2024" name="Chem. Sci.">
        <title>Discovery of megapolipeptins by genome mining of a Burkholderiales bacteria collection.</title>
        <authorList>
            <person name="Paulo B.S."/>
            <person name="Recchia M.J.J."/>
            <person name="Lee S."/>
            <person name="Fergusson C.H."/>
            <person name="Romanowski S.B."/>
            <person name="Hernandez A."/>
            <person name="Krull N."/>
            <person name="Liu D.Y."/>
            <person name="Cavanagh H."/>
            <person name="Bos A."/>
            <person name="Gray C.A."/>
            <person name="Murphy B.T."/>
            <person name="Linington R.G."/>
            <person name="Eustaquio A.S."/>
        </authorList>
    </citation>
    <scope>NUCLEOTIDE SEQUENCE [LARGE SCALE GENOMIC DNA]</scope>
    <source>
        <strain evidence="1 2">RL17-338-BIC-A</strain>
    </source>
</reference>
<accession>A0ABW9E304</accession>